<evidence type="ECO:0000313" key="4">
    <source>
        <dbReference type="EMBL" id="CAF5062127.1"/>
    </source>
</evidence>
<organism evidence="4 5">
    <name type="scientific">Rotaria magnacalcarata</name>
    <dbReference type="NCBI Taxonomy" id="392030"/>
    <lineage>
        <taxon>Eukaryota</taxon>
        <taxon>Metazoa</taxon>
        <taxon>Spiralia</taxon>
        <taxon>Gnathifera</taxon>
        <taxon>Rotifera</taxon>
        <taxon>Eurotatoria</taxon>
        <taxon>Bdelloidea</taxon>
        <taxon>Philodinida</taxon>
        <taxon>Philodinidae</taxon>
        <taxon>Rotaria</taxon>
    </lineage>
</organism>
<gene>
    <name evidence="4" type="ORF">BYL167_LOCUS59421</name>
</gene>
<dbReference type="InterPro" id="IPR051134">
    <property type="entry name" value="PPP_phosphatase"/>
</dbReference>
<dbReference type="SUPFAM" id="SSF56300">
    <property type="entry name" value="Metallo-dependent phosphatases"/>
    <property type="match status" value="1"/>
</dbReference>
<dbReference type="AlphaFoldDB" id="A0A8S3E7M3"/>
<keyword evidence="2" id="KW-0479">Metal-binding</keyword>
<protein>
    <recommendedName>
        <fullName evidence="6">Protein-serine/threonine phosphatase</fullName>
    </recommendedName>
</protein>
<dbReference type="PANTHER" id="PTHR45668">
    <property type="entry name" value="SERINE/THREONINE-PROTEIN PHOSPHATASE 5-RELATED"/>
    <property type="match status" value="1"/>
</dbReference>
<dbReference type="InterPro" id="IPR029052">
    <property type="entry name" value="Metallo-depent_PP-like"/>
</dbReference>
<dbReference type="PANTHER" id="PTHR45668:SF5">
    <property type="entry name" value="SERINE_THREONINE-PROTEIN PHOSPHATASE 5"/>
    <property type="match status" value="1"/>
</dbReference>
<evidence type="ECO:0008006" key="6">
    <source>
        <dbReference type="Google" id="ProtNLM"/>
    </source>
</evidence>
<dbReference type="GO" id="GO:0046872">
    <property type="term" value="F:metal ion binding"/>
    <property type="evidence" value="ECO:0007669"/>
    <property type="project" value="UniProtKB-KW"/>
</dbReference>
<dbReference type="InterPro" id="IPR006186">
    <property type="entry name" value="Ser/Thr-sp_prot-phosphatase"/>
</dbReference>
<dbReference type="EMBL" id="CAJOBH010228594">
    <property type="protein sequence ID" value="CAF5062127.1"/>
    <property type="molecule type" value="Genomic_DNA"/>
</dbReference>
<keyword evidence="3" id="KW-0464">Manganese</keyword>
<evidence type="ECO:0000256" key="2">
    <source>
        <dbReference type="ARBA" id="ARBA00022723"/>
    </source>
</evidence>
<comment type="caution">
    <text evidence="4">The sequence shown here is derived from an EMBL/GenBank/DDBJ whole genome shotgun (WGS) entry which is preliminary data.</text>
</comment>
<dbReference type="PRINTS" id="PR00114">
    <property type="entry name" value="STPHPHTASE"/>
</dbReference>
<evidence type="ECO:0000256" key="3">
    <source>
        <dbReference type="ARBA" id="ARBA00023211"/>
    </source>
</evidence>
<dbReference type="Proteomes" id="UP000681967">
    <property type="component" value="Unassembled WGS sequence"/>
</dbReference>
<reference evidence="4" key="1">
    <citation type="submission" date="2021-02" db="EMBL/GenBank/DDBJ databases">
        <authorList>
            <person name="Nowell W R."/>
        </authorList>
    </citation>
    <scope>NUCLEOTIDE SEQUENCE</scope>
</reference>
<dbReference type="GO" id="GO:0016787">
    <property type="term" value="F:hydrolase activity"/>
    <property type="evidence" value="ECO:0007669"/>
    <property type="project" value="InterPro"/>
</dbReference>
<proteinExistence type="predicted"/>
<name>A0A8S3E7M3_9BILA</name>
<sequence>LFWSDPDPRGRKGCRKNEDRKMACFFGSDITHQFLKQYNLSMIIRSHQVKQDGYEYNHDGKVLTVFSASNYCGGSNWGAVVRWDYNEEEPWIISFKTQAIEMEKLSFSKQ</sequence>
<evidence type="ECO:0000256" key="1">
    <source>
        <dbReference type="ARBA" id="ARBA00001936"/>
    </source>
</evidence>
<comment type="cofactor">
    <cofactor evidence="1">
        <name>Mn(2+)</name>
        <dbReference type="ChEBI" id="CHEBI:29035"/>
    </cofactor>
</comment>
<accession>A0A8S3E7M3</accession>
<evidence type="ECO:0000313" key="5">
    <source>
        <dbReference type="Proteomes" id="UP000681967"/>
    </source>
</evidence>
<feature type="non-terminal residue" evidence="4">
    <location>
        <position position="1"/>
    </location>
</feature>
<dbReference type="Gene3D" id="3.60.21.10">
    <property type="match status" value="1"/>
</dbReference>